<dbReference type="AlphaFoldDB" id="A0A2P2JKK1"/>
<keyword evidence="1" id="KW-1133">Transmembrane helix</keyword>
<organism evidence="2">
    <name type="scientific">Rhizophora mucronata</name>
    <name type="common">Asiatic mangrove</name>
    <dbReference type="NCBI Taxonomy" id="61149"/>
    <lineage>
        <taxon>Eukaryota</taxon>
        <taxon>Viridiplantae</taxon>
        <taxon>Streptophyta</taxon>
        <taxon>Embryophyta</taxon>
        <taxon>Tracheophyta</taxon>
        <taxon>Spermatophyta</taxon>
        <taxon>Magnoliopsida</taxon>
        <taxon>eudicotyledons</taxon>
        <taxon>Gunneridae</taxon>
        <taxon>Pentapetalae</taxon>
        <taxon>rosids</taxon>
        <taxon>fabids</taxon>
        <taxon>Malpighiales</taxon>
        <taxon>Rhizophoraceae</taxon>
        <taxon>Rhizophora</taxon>
    </lineage>
</organism>
<accession>A0A2P2JKK1</accession>
<feature type="transmembrane region" description="Helical" evidence="1">
    <location>
        <begin position="21"/>
        <end position="39"/>
    </location>
</feature>
<name>A0A2P2JKK1_RHIMU</name>
<dbReference type="EMBL" id="GGEC01013528">
    <property type="protein sequence ID" value="MBW94011.1"/>
    <property type="molecule type" value="Transcribed_RNA"/>
</dbReference>
<keyword evidence="1" id="KW-0472">Membrane</keyword>
<sequence>MLPVIPRNCLKGLVCLGRANTSGCHIIFVHLVMLCIWLVKSVSVYQLFTLLTTSFCMETSKLFFIRLTPSFPGTGIKTILEIGSVH</sequence>
<reference evidence="2" key="1">
    <citation type="submission" date="2018-02" db="EMBL/GenBank/DDBJ databases">
        <title>Rhizophora mucronata_Transcriptome.</title>
        <authorList>
            <person name="Meera S.P."/>
            <person name="Sreeshan A."/>
            <person name="Augustine A."/>
        </authorList>
    </citation>
    <scope>NUCLEOTIDE SEQUENCE</scope>
    <source>
        <tissue evidence="2">Leaf</tissue>
    </source>
</reference>
<keyword evidence="1" id="KW-0812">Transmembrane</keyword>
<proteinExistence type="predicted"/>
<protein>
    <submittedName>
        <fullName evidence="2">Uncharacterized protein</fullName>
    </submittedName>
</protein>
<evidence type="ECO:0000313" key="2">
    <source>
        <dbReference type="EMBL" id="MBW94011.1"/>
    </source>
</evidence>
<evidence type="ECO:0000256" key="1">
    <source>
        <dbReference type="SAM" id="Phobius"/>
    </source>
</evidence>